<dbReference type="SUPFAM" id="SSF63829">
    <property type="entry name" value="Calcium-dependent phosphotriesterase"/>
    <property type="match status" value="1"/>
</dbReference>
<dbReference type="Gene3D" id="2.120.10.30">
    <property type="entry name" value="TolB, C-terminal domain"/>
    <property type="match status" value="1"/>
</dbReference>
<organism evidence="3 4">
    <name type="scientific">Lachancea quebecensis</name>
    <dbReference type="NCBI Taxonomy" id="1654605"/>
    <lineage>
        <taxon>Eukaryota</taxon>
        <taxon>Fungi</taxon>
        <taxon>Dikarya</taxon>
        <taxon>Ascomycota</taxon>
        <taxon>Saccharomycotina</taxon>
        <taxon>Saccharomycetes</taxon>
        <taxon>Saccharomycetales</taxon>
        <taxon>Saccharomycetaceae</taxon>
        <taxon>Lachancea</taxon>
    </lineage>
</organism>
<dbReference type="GO" id="GO:0005509">
    <property type="term" value="F:calcium ion binding"/>
    <property type="evidence" value="ECO:0007669"/>
    <property type="project" value="TreeGrafter"/>
</dbReference>
<dbReference type="PANTHER" id="PTHR10907:SF47">
    <property type="entry name" value="REGUCALCIN"/>
    <property type="match status" value="1"/>
</dbReference>
<dbReference type="GO" id="GO:0004341">
    <property type="term" value="F:gluconolactonase activity"/>
    <property type="evidence" value="ECO:0007669"/>
    <property type="project" value="TreeGrafter"/>
</dbReference>
<accession>A0A0P1KPU2</accession>
<gene>
    <name evidence="3" type="ORF">LAQU0_S03e05864g</name>
</gene>
<comment type="similarity">
    <text evidence="1">Belongs to the SMP-30/CGR1 family.</text>
</comment>
<dbReference type="EMBL" id="LN890565">
    <property type="protein sequence ID" value="CUS21581.1"/>
    <property type="molecule type" value="Genomic_DNA"/>
</dbReference>
<evidence type="ECO:0000259" key="2">
    <source>
        <dbReference type="Pfam" id="PF08450"/>
    </source>
</evidence>
<dbReference type="Proteomes" id="UP000236544">
    <property type="component" value="Unassembled WGS sequence"/>
</dbReference>
<sequence>MVQTTEIKEKPYIHDYGARLSEGVSYLKESQTLIWVDIFLSEIHFVTNIDDPKSSHRVVKINYDNYIGEYPCDKDLPERVGVVFPVDSASGLKDVFFASKYGVGRLSLDTAQWKYEVLFSSCEQTKNKDWKRLRSNDGNVAPNGDIYVGVMLDFHIDMDRDSEPEGCFLRVNLKKRNVDLVMDGVHIPNAINWNPTKDTIFLTDSLRFKIWTAPYDSHSGLPALAQKKSFVEFKPLNSECSDPEPDGSCIDPRNGNLYNAVFSSHKVQLFDSQGSLQSNLLFPDTPNVTCCCLGPAGDLFVTTASLDVLHGVKTSGPSGALFRVPAALIAGSGDVPSSKRNPAF</sequence>
<dbReference type="OrthoDB" id="423498at2759"/>
<reference evidence="4" key="1">
    <citation type="submission" date="2015-10" db="EMBL/GenBank/DDBJ databases">
        <authorList>
            <person name="Devillers H."/>
        </authorList>
    </citation>
    <scope>NUCLEOTIDE SEQUENCE [LARGE SCALE GENOMIC DNA]</scope>
</reference>
<keyword evidence="4" id="KW-1185">Reference proteome</keyword>
<dbReference type="PANTHER" id="PTHR10907">
    <property type="entry name" value="REGUCALCIN"/>
    <property type="match status" value="1"/>
</dbReference>
<protein>
    <submittedName>
        <fullName evidence="3">LAQU0S03e05864g1_1</fullName>
    </submittedName>
</protein>
<dbReference type="Pfam" id="PF08450">
    <property type="entry name" value="SGL"/>
    <property type="match status" value="1"/>
</dbReference>
<name>A0A0P1KPU2_9SACH</name>
<feature type="domain" description="SMP-30/Gluconolactonase/LRE-like region" evidence="2">
    <location>
        <begin position="20"/>
        <end position="304"/>
    </location>
</feature>
<proteinExistence type="inferred from homology"/>
<dbReference type="InterPro" id="IPR011042">
    <property type="entry name" value="6-blade_b-propeller_TolB-like"/>
</dbReference>
<dbReference type="InterPro" id="IPR013658">
    <property type="entry name" value="SGL"/>
</dbReference>
<dbReference type="AlphaFoldDB" id="A0A0P1KPU2"/>
<evidence type="ECO:0000313" key="3">
    <source>
        <dbReference type="EMBL" id="CUS21581.1"/>
    </source>
</evidence>
<evidence type="ECO:0000256" key="1">
    <source>
        <dbReference type="ARBA" id="ARBA00008853"/>
    </source>
</evidence>
<evidence type="ECO:0000313" key="4">
    <source>
        <dbReference type="Proteomes" id="UP000236544"/>
    </source>
</evidence>